<dbReference type="PANTHER" id="PTHR30290:SF81">
    <property type="entry name" value="OLIGOPEPTIDE-BINDING PROTEIN OPPA"/>
    <property type="match status" value="1"/>
</dbReference>
<dbReference type="InterPro" id="IPR039424">
    <property type="entry name" value="SBP_5"/>
</dbReference>
<dbReference type="PROSITE" id="PS51257">
    <property type="entry name" value="PROKAR_LIPOPROTEIN"/>
    <property type="match status" value="1"/>
</dbReference>
<dbReference type="AlphaFoldDB" id="A0A161QUH7"/>
<dbReference type="GO" id="GO:0043190">
    <property type="term" value="C:ATP-binding cassette (ABC) transporter complex"/>
    <property type="evidence" value="ECO:0007669"/>
    <property type="project" value="InterPro"/>
</dbReference>
<dbReference type="KEGG" id="fnf:BSQ88_02050"/>
<proteinExistence type="predicted"/>
<evidence type="ECO:0000313" key="2">
    <source>
        <dbReference type="EMBL" id="KYL04472.1"/>
    </source>
</evidence>
<dbReference type="PIRSF" id="PIRSF002741">
    <property type="entry name" value="MppA"/>
    <property type="match status" value="1"/>
</dbReference>
<sequence>MNKNSKGEYRNNMKRILKSIVILILGLFLFIACGKKEAAISNEEQKPIVIGQTFVIQAVEPTEGGTPWSLTTHGLSETVFSLDREGNLVSRYVKELKRLDALSWELTLKEGVKFSDGSPVDADAFVWAMNTIMEKNPLSNATAGKVVFTKEGDYLVKAVLERETQNLKALLTEWTNILFKETTEGYVFTGPYVIEEMEAGSSLTLIPNEYYENHEKRGKVIIKAFQDISSMKLAYEAGELDMAFGITPEIAEELRKAGKIVETIDAGYQYFGLINTKSEFLSDKLVREAINLGLNREDYIKALKGGRVASGAFANYFSFAGEVSLEYNLEKAKKCLEEAGWTLNQEGFREKAGKRLSLRLLTYNSRPDLKTIMQVMLSQLKELGIEAKTSIVDSIDTELAKGTFDLSLYAQHSAPTGDPSYFLNQFFRTGGSKNPMRYSSSEVDALLNKMGSLEFGEESIAIAKQIQKILSQDLPILYLVDPEWNVALSERLKDYKPYSGDYYIVNADLYQK</sequence>
<name>A0A161QUH7_9FUSO</name>
<dbReference type="InterPro" id="IPR030678">
    <property type="entry name" value="Peptide/Ni-bd"/>
</dbReference>
<feature type="domain" description="Solute-binding protein family 5" evidence="1">
    <location>
        <begin position="100"/>
        <end position="433"/>
    </location>
</feature>
<dbReference type="GO" id="GO:0015833">
    <property type="term" value="P:peptide transport"/>
    <property type="evidence" value="ECO:0007669"/>
    <property type="project" value="TreeGrafter"/>
</dbReference>
<gene>
    <name evidence="2" type="ORF">A2J07_03940</name>
</gene>
<dbReference type="CDD" id="cd08490">
    <property type="entry name" value="PBP2_NikA_DppA_OppA_like_3"/>
    <property type="match status" value="1"/>
</dbReference>
<evidence type="ECO:0000313" key="3">
    <source>
        <dbReference type="Proteomes" id="UP000075816"/>
    </source>
</evidence>
<organism evidence="2 3">
    <name type="scientific">Fusobacterium necrophorum subsp. funduliforme</name>
    <dbReference type="NCBI Taxonomy" id="143387"/>
    <lineage>
        <taxon>Bacteria</taxon>
        <taxon>Fusobacteriati</taxon>
        <taxon>Fusobacteriota</taxon>
        <taxon>Fusobacteriia</taxon>
        <taxon>Fusobacteriales</taxon>
        <taxon>Fusobacteriaceae</taxon>
        <taxon>Fusobacterium</taxon>
    </lineage>
</organism>
<dbReference type="eggNOG" id="COG0747">
    <property type="taxonomic scope" value="Bacteria"/>
</dbReference>
<dbReference type="Gene3D" id="3.40.190.10">
    <property type="entry name" value="Periplasmic binding protein-like II"/>
    <property type="match status" value="1"/>
</dbReference>
<dbReference type="InterPro" id="IPR000914">
    <property type="entry name" value="SBP_5_dom"/>
</dbReference>
<accession>A0A161QUH7</accession>
<dbReference type="EMBL" id="LVEA01000031">
    <property type="protein sequence ID" value="KYL04472.1"/>
    <property type="molecule type" value="Genomic_DNA"/>
</dbReference>
<dbReference type="Gene3D" id="3.10.105.10">
    <property type="entry name" value="Dipeptide-binding Protein, Domain 3"/>
    <property type="match status" value="1"/>
</dbReference>
<comment type="caution">
    <text evidence="2">The sequence shown here is derived from an EMBL/GenBank/DDBJ whole genome shotgun (WGS) entry which is preliminary data.</text>
</comment>
<dbReference type="PANTHER" id="PTHR30290">
    <property type="entry name" value="PERIPLASMIC BINDING COMPONENT OF ABC TRANSPORTER"/>
    <property type="match status" value="1"/>
</dbReference>
<dbReference type="GO" id="GO:0042597">
    <property type="term" value="C:periplasmic space"/>
    <property type="evidence" value="ECO:0007669"/>
    <property type="project" value="UniProtKB-ARBA"/>
</dbReference>
<evidence type="ECO:0000259" key="1">
    <source>
        <dbReference type="Pfam" id="PF00496"/>
    </source>
</evidence>
<protein>
    <submittedName>
        <fullName evidence="2">Peptide-binding protein</fullName>
    </submittedName>
</protein>
<dbReference type="Proteomes" id="UP000075816">
    <property type="component" value="Unassembled WGS sequence"/>
</dbReference>
<dbReference type="Pfam" id="PF00496">
    <property type="entry name" value="SBP_bac_5"/>
    <property type="match status" value="1"/>
</dbReference>
<dbReference type="SUPFAM" id="SSF53850">
    <property type="entry name" value="Periplasmic binding protein-like II"/>
    <property type="match status" value="1"/>
</dbReference>
<dbReference type="GO" id="GO:1904680">
    <property type="term" value="F:peptide transmembrane transporter activity"/>
    <property type="evidence" value="ECO:0007669"/>
    <property type="project" value="TreeGrafter"/>
</dbReference>
<reference evidence="2 3" key="1">
    <citation type="submission" date="2016-03" db="EMBL/GenBank/DDBJ databases">
        <title>Comparative genomics of human isolates of Fusobacterium necrophorum.</title>
        <authorList>
            <person name="Jensen A."/>
            <person name="Bank S."/>
            <person name="Andersen P.S."/>
            <person name="Kristensen L.H."/>
            <person name="Prag J."/>
        </authorList>
    </citation>
    <scope>NUCLEOTIDE SEQUENCE [LARGE SCALE GENOMIC DNA]</scope>
    <source>
        <strain evidence="2 3">LS_1264</strain>
    </source>
</reference>